<feature type="region of interest" description="Disordered" evidence="7">
    <location>
        <begin position="1686"/>
        <end position="1737"/>
    </location>
</feature>
<keyword evidence="6" id="KW-0443">Lipid metabolism</keyword>
<dbReference type="PANTHER" id="PTHR12482">
    <property type="entry name" value="LIPASE ROG1-RELATED-RELATED"/>
    <property type="match status" value="1"/>
</dbReference>
<dbReference type="Gene3D" id="3.40.50.1820">
    <property type="entry name" value="alpha/beta hydrolase"/>
    <property type="match status" value="1"/>
</dbReference>
<feature type="region of interest" description="Disordered" evidence="7">
    <location>
        <begin position="613"/>
        <end position="670"/>
    </location>
</feature>
<feature type="region of interest" description="Disordered" evidence="7">
    <location>
        <begin position="1195"/>
        <end position="1233"/>
    </location>
</feature>
<evidence type="ECO:0000256" key="2">
    <source>
        <dbReference type="ARBA" id="ARBA00022723"/>
    </source>
</evidence>
<dbReference type="InterPro" id="IPR017907">
    <property type="entry name" value="Znf_RING_CS"/>
</dbReference>
<comment type="caution">
    <text evidence="10">The sequence shown here is derived from an EMBL/GenBank/DDBJ whole genome shotgun (WGS) entry which is preliminary data.</text>
</comment>
<feature type="domain" description="DUF676" evidence="9">
    <location>
        <begin position="1153"/>
        <end position="1192"/>
    </location>
</feature>
<evidence type="ECO:0000259" key="8">
    <source>
        <dbReference type="Pfam" id="PF01485"/>
    </source>
</evidence>
<feature type="compositionally biased region" description="Acidic residues" evidence="7">
    <location>
        <begin position="144"/>
        <end position="179"/>
    </location>
</feature>
<evidence type="ECO:0000313" key="10">
    <source>
        <dbReference type="EMBL" id="KAH7275351.1"/>
    </source>
</evidence>
<dbReference type="PROSITE" id="PS00518">
    <property type="entry name" value="ZF_RING_1"/>
    <property type="match status" value="1"/>
</dbReference>
<evidence type="ECO:0000256" key="1">
    <source>
        <dbReference type="ARBA" id="ARBA00007920"/>
    </source>
</evidence>
<keyword evidence="6" id="KW-0442">Lipid degradation</keyword>
<dbReference type="InterPro" id="IPR007751">
    <property type="entry name" value="DUF676_lipase-like"/>
</dbReference>
<dbReference type="Gene3D" id="3.30.40.10">
    <property type="entry name" value="Zinc/RING finger domain, C3HC4 (zinc finger)"/>
    <property type="match status" value="1"/>
</dbReference>
<feature type="region of interest" description="Disordered" evidence="7">
    <location>
        <begin position="550"/>
        <end position="575"/>
    </location>
</feature>
<feature type="domain" description="IBR" evidence="8">
    <location>
        <begin position="400"/>
        <end position="468"/>
    </location>
</feature>
<feature type="region of interest" description="Disordered" evidence="7">
    <location>
        <begin position="1743"/>
        <end position="1762"/>
    </location>
</feature>
<feature type="compositionally biased region" description="Acidic residues" evidence="7">
    <location>
        <begin position="1915"/>
        <end position="1924"/>
    </location>
</feature>
<feature type="compositionally biased region" description="Basic and acidic residues" evidence="7">
    <location>
        <begin position="1195"/>
        <end position="1205"/>
    </location>
</feature>
<feature type="compositionally biased region" description="Basic and acidic residues" evidence="7">
    <location>
        <begin position="1130"/>
        <end position="1142"/>
    </location>
</feature>
<name>A0A9P9L7C9_FUSSL</name>
<keyword evidence="3" id="KW-0863">Zinc-finger</keyword>
<dbReference type="Pfam" id="PF01485">
    <property type="entry name" value="IBR"/>
    <property type="match status" value="1"/>
</dbReference>
<feature type="region of interest" description="Disordered" evidence="7">
    <location>
        <begin position="1121"/>
        <end position="1154"/>
    </location>
</feature>
<feature type="domain" description="DUF676" evidence="9">
    <location>
        <begin position="1323"/>
        <end position="1470"/>
    </location>
</feature>
<comment type="similarity">
    <text evidence="1">Belongs to the putative lipase ROG1 family.</text>
</comment>
<dbReference type="Pfam" id="PF05057">
    <property type="entry name" value="DUF676"/>
    <property type="match status" value="2"/>
</dbReference>
<evidence type="ECO:0000256" key="5">
    <source>
        <dbReference type="ARBA" id="ARBA00022833"/>
    </source>
</evidence>
<keyword evidence="11" id="KW-1185">Reference proteome</keyword>
<dbReference type="InterPro" id="IPR013083">
    <property type="entry name" value="Znf_RING/FYVE/PHD"/>
</dbReference>
<feature type="compositionally biased region" description="Basic and acidic residues" evidence="7">
    <location>
        <begin position="550"/>
        <end position="559"/>
    </location>
</feature>
<keyword evidence="4" id="KW-0833">Ubl conjugation pathway</keyword>
<evidence type="ECO:0000256" key="4">
    <source>
        <dbReference type="ARBA" id="ARBA00022786"/>
    </source>
</evidence>
<evidence type="ECO:0000256" key="3">
    <source>
        <dbReference type="ARBA" id="ARBA00022771"/>
    </source>
</evidence>
<evidence type="ECO:0000259" key="9">
    <source>
        <dbReference type="Pfam" id="PF05057"/>
    </source>
</evidence>
<dbReference type="InterPro" id="IPR029058">
    <property type="entry name" value="AB_hydrolase_fold"/>
</dbReference>
<feature type="region of interest" description="Disordered" evidence="7">
    <location>
        <begin position="713"/>
        <end position="767"/>
    </location>
</feature>
<feature type="compositionally biased region" description="Basic residues" evidence="7">
    <location>
        <begin position="183"/>
        <end position="195"/>
    </location>
</feature>
<feature type="region of interest" description="Disordered" evidence="7">
    <location>
        <begin position="1584"/>
        <end position="1651"/>
    </location>
</feature>
<dbReference type="GO" id="GO:0047372">
    <property type="term" value="F:monoacylglycerol lipase activity"/>
    <property type="evidence" value="ECO:0007669"/>
    <property type="project" value="TreeGrafter"/>
</dbReference>
<feature type="region of interest" description="Disordered" evidence="7">
    <location>
        <begin position="1055"/>
        <end position="1095"/>
    </location>
</feature>
<dbReference type="CDD" id="cd20335">
    <property type="entry name" value="BRcat_RBR"/>
    <property type="match status" value="1"/>
</dbReference>
<evidence type="ECO:0000256" key="6">
    <source>
        <dbReference type="ARBA" id="ARBA00022963"/>
    </source>
</evidence>
<feature type="compositionally biased region" description="Basic residues" evidence="7">
    <location>
        <begin position="1698"/>
        <end position="1711"/>
    </location>
</feature>
<gene>
    <name evidence="10" type="ORF">B0J15DRAFT_383601</name>
</gene>
<feature type="region of interest" description="Disordered" evidence="7">
    <location>
        <begin position="1517"/>
        <end position="1555"/>
    </location>
</feature>
<evidence type="ECO:0000313" key="11">
    <source>
        <dbReference type="Proteomes" id="UP000736672"/>
    </source>
</evidence>
<feature type="compositionally biased region" description="Basic and acidic residues" evidence="7">
    <location>
        <begin position="238"/>
        <end position="255"/>
    </location>
</feature>
<dbReference type="InterPro" id="IPR002867">
    <property type="entry name" value="IBR_dom"/>
</dbReference>
<dbReference type="GO" id="GO:0016042">
    <property type="term" value="P:lipid catabolic process"/>
    <property type="evidence" value="ECO:0007669"/>
    <property type="project" value="UniProtKB-KW"/>
</dbReference>
<organism evidence="10 11">
    <name type="scientific">Fusarium solani</name>
    <name type="common">Filamentous fungus</name>
    <dbReference type="NCBI Taxonomy" id="169388"/>
    <lineage>
        <taxon>Eukaryota</taxon>
        <taxon>Fungi</taxon>
        <taxon>Dikarya</taxon>
        <taxon>Ascomycota</taxon>
        <taxon>Pezizomycotina</taxon>
        <taxon>Sordariomycetes</taxon>
        <taxon>Hypocreomycetidae</taxon>
        <taxon>Hypocreales</taxon>
        <taxon>Nectriaceae</taxon>
        <taxon>Fusarium</taxon>
        <taxon>Fusarium solani species complex</taxon>
    </lineage>
</organism>
<keyword evidence="5" id="KW-0862">Zinc</keyword>
<feature type="compositionally biased region" description="Acidic residues" evidence="7">
    <location>
        <begin position="98"/>
        <end position="107"/>
    </location>
</feature>
<feature type="compositionally biased region" description="Basic and acidic residues" evidence="7">
    <location>
        <begin position="196"/>
        <end position="208"/>
    </location>
</feature>
<proteinExistence type="inferred from homology"/>
<dbReference type="EMBL" id="JAGTJS010000001">
    <property type="protein sequence ID" value="KAH7275351.1"/>
    <property type="molecule type" value="Genomic_DNA"/>
</dbReference>
<feature type="region of interest" description="Disordered" evidence="7">
    <location>
        <begin position="19"/>
        <end position="333"/>
    </location>
</feature>
<protein>
    <submittedName>
        <fullName evidence="10">Uncharacterized protein</fullName>
    </submittedName>
</protein>
<feature type="compositionally biased region" description="Polar residues" evidence="7">
    <location>
        <begin position="1623"/>
        <end position="1637"/>
    </location>
</feature>
<dbReference type="GO" id="GO:0008270">
    <property type="term" value="F:zinc ion binding"/>
    <property type="evidence" value="ECO:0007669"/>
    <property type="project" value="UniProtKB-KW"/>
</dbReference>
<feature type="compositionally biased region" description="Basic residues" evidence="7">
    <location>
        <begin position="560"/>
        <end position="572"/>
    </location>
</feature>
<feature type="compositionally biased region" description="Basic and acidic residues" evidence="7">
    <location>
        <begin position="1215"/>
        <end position="1225"/>
    </location>
</feature>
<feature type="region of interest" description="Disordered" evidence="7">
    <location>
        <begin position="1826"/>
        <end position="1958"/>
    </location>
</feature>
<reference evidence="10" key="1">
    <citation type="journal article" date="2021" name="Nat. Commun.">
        <title>Genetic determinants of endophytism in the Arabidopsis root mycobiome.</title>
        <authorList>
            <person name="Mesny F."/>
            <person name="Miyauchi S."/>
            <person name="Thiergart T."/>
            <person name="Pickel B."/>
            <person name="Atanasova L."/>
            <person name="Karlsson M."/>
            <person name="Huettel B."/>
            <person name="Barry K.W."/>
            <person name="Haridas S."/>
            <person name="Chen C."/>
            <person name="Bauer D."/>
            <person name="Andreopoulos W."/>
            <person name="Pangilinan J."/>
            <person name="LaButti K."/>
            <person name="Riley R."/>
            <person name="Lipzen A."/>
            <person name="Clum A."/>
            <person name="Drula E."/>
            <person name="Henrissat B."/>
            <person name="Kohler A."/>
            <person name="Grigoriev I.V."/>
            <person name="Martin F.M."/>
            <person name="Hacquard S."/>
        </authorList>
    </citation>
    <scope>NUCLEOTIDE SEQUENCE</scope>
    <source>
        <strain evidence="10">FSSC 5 MPI-SDFR-AT-0091</strain>
    </source>
</reference>
<dbReference type="SUPFAM" id="SSF53474">
    <property type="entry name" value="alpha/beta-Hydrolases"/>
    <property type="match status" value="1"/>
</dbReference>
<feature type="compositionally biased region" description="Basic and acidic residues" evidence="7">
    <location>
        <begin position="280"/>
        <end position="293"/>
    </location>
</feature>
<dbReference type="PANTHER" id="PTHR12482:SF62">
    <property type="entry name" value="LIPASE ROG1-RELATED"/>
    <property type="match status" value="1"/>
</dbReference>
<dbReference type="Proteomes" id="UP000736672">
    <property type="component" value="Unassembled WGS sequence"/>
</dbReference>
<feature type="compositionally biased region" description="Basic and acidic residues" evidence="7">
    <location>
        <begin position="1827"/>
        <end position="1857"/>
    </location>
</feature>
<dbReference type="OrthoDB" id="5368485at2759"/>
<feature type="compositionally biased region" description="Basic and acidic residues" evidence="7">
    <location>
        <begin position="1898"/>
        <end position="1914"/>
    </location>
</feature>
<evidence type="ECO:0000256" key="7">
    <source>
        <dbReference type="SAM" id="MobiDB-lite"/>
    </source>
</evidence>
<keyword evidence="2" id="KW-0479">Metal-binding</keyword>
<sequence length="1982" mass="221760">MRLGYDRDVGDGHTRLVRRRPLRPESRDWYGPADVVDYPMPHRTRIEEIQRPSRRTPRGYAKSSRSLDAYPPTMMPPPHLTRASTDAYKRRPQFSVYEAEDDDDDSDERWPPMKPRGRYSERARPRQPLRKPREPTPESTPPSESEEESDSEEEDDDDEEEEDDDDDSNQIEVVVEEEEDHRPRPKHRHHRHHRQVSREEYVTSSDEKRRRRRQRVPSSSTSDEIEVTYGRQASSERGSPDRRPSLRREVSDMPRHSFPARYTSVIGTTRPPVSSRRTTKVYESRELVRESRPRRTGPIQVIRESRSSSRRPPSLVGSMFGDSSRNTSPDRPAKLRDCKGCLDEVPVSRCPKLDCGHRMCHNCLRRRFKQSMTDPQQMPPSCCPPEPIGLEYVDTLFDPKFKKMWNKKYVEYSIGNRLYCPSRRCGEWIRPANIYTDRDTGRKAARCDHCNTKVCVACNGRWHFSSKCPRDDETARFLDYARSEGQRRCHKCGAHAEDSRCGANFCIVCGQKPKRCECPWFSPDNPDSDQVDTDGPALVRRGDIQVFREEAPAPPEERRVSRRARGSTKPRSRIYDEEALMRKQQEQQEEELARRSQYYSKEDEYDAMGDIPEEVGVGNPPPGHLMDKYRGTGRRVVGAPPSPNRPGFDRNPPPGEYYSGSDHMRGPPMDRRLADRFAEPRYGPMPPMEPPVGMMPPGLMPPPIGMPPPIRESMYGGGMGPDRVIVERDPNYDDNDSYYSHSSRSRKSGRRSETPKSSELAGLSGRGTGMGRVDVWRKFVEPGDPEGELTTAAALLRISPTTKMHRSSPRLPPGLSMPAVPRVLALYRVLLVSHSRCSPLVGPPPTSGPSAGLLQDPVCRHDRRPSCCHLSSSSPLQPPIITVPSRSPRIAVTMLLLHQVGSLKTGEVVRYTVTYTPSQDRILPSPEKLYLRVRNTSAIALRAAFVHGPYTLSVAAYPAGFNPNEKFEHPELYGVPEFEPMVKAGGSWECELMVPENIRQSAGLGSHGGFGKGPAHDDECASWVIEVSSQVLFSTSAAVGFEVVLARDYKSLNLSSSSPVVSGQTQAAQPGRISDHQQSVGSKDGHHPAQQRGIFSRAIRVKVEDTATLWNTPKLPEWEDHKHEHLQKHQSQDKSVEGEIKTGEPPPTKKPKQKKIHMVILTHGLHSNLGADMLFMKESIDAAVRQAKIDAKARRARERAARGRNGEAGAESECADTKDMDKTEGGDDSDDDEEVIVRGYSGNATKTERGIKYLGKRLARYVLSMTFPDQPFLPSGKGATDTIVHTLKGDKEESDLKPAHKHSTIQLDKDGAHLHKAERPYKITSISFISHSLGGLVQTYAIAYIQKHSPQFFDLIKPINFIALATPFLGLSNENPLYIKFALDFGLVGRTGKDLGLTWRAPTLARSGWGAIVGNLGETAHKKVYGESQPESKPLLRILPTGPAHTALKKFRNRTVYSNVVNDGIVPLRTSCLLFLDWQGLGRVEKARRDAGLVETVVGFGWAELTGSNLAVSRQRQLALGDRQADSGSTTPRETHENMHEVPQPPSTAMMEDDRASLRSVPAPFDDVPSDSADSNSSGPLAGFFNFFKSNEPPKTPTVSQKQKKIFRRSQTINFDELGDTSAGDSTPTSNKPSRVTSGHESEEGMTAPPRTTIFESAGDLLNPKMPDVEYLIDPSKRPRTIFHDRVYHPSDIPGPPLKKRPATLVRRKTGQRSNSSRAGSISSTSSSPYTSMNHEDTMQSAKDYDDTANTNPDKEPLEIIDTSAMRVEEKIARAYHRDLSWRKVLVKVEPDAHNNVFVRRMFANAYGWPVVKHMVDAHFSDTAASRLRDEDESSRERARDMNQPPDEHGGEVKNSRDNLAGITRTESESREALDAVPDLPKAPHSRGSDASAAQRPSRSDREDSATWSERDWVDSECDSDLDFGGDPRDLPPLSPVQQDKGKEAQRRSSSPLSAGWNWAEKIVGKGATSRAKSPVHESGRS</sequence>
<dbReference type="InterPro" id="IPR044294">
    <property type="entry name" value="Lipase-like"/>
</dbReference>
<accession>A0A9P9L7C9</accession>
<feature type="compositionally biased region" description="Low complexity" evidence="7">
    <location>
        <begin position="1714"/>
        <end position="1732"/>
    </location>
</feature>